<protein>
    <recommendedName>
        <fullName evidence="3">CobQ/CobB/MinD/ParA nucleotide binding domain-containing protein</fullName>
    </recommendedName>
</protein>
<dbReference type="EMBL" id="NRRL01000078">
    <property type="protein sequence ID" value="MBK1670167.1"/>
    <property type="molecule type" value="Genomic_DNA"/>
</dbReference>
<reference evidence="1 2" key="1">
    <citation type="journal article" date="2020" name="Microorganisms">
        <title>Osmotic Adaptation and Compatible Solute Biosynthesis of Phototrophic Bacteria as Revealed from Genome Analyses.</title>
        <authorList>
            <person name="Imhoff J.F."/>
            <person name="Rahn T."/>
            <person name="Kunzel S."/>
            <person name="Keller A."/>
            <person name="Neulinger S.C."/>
        </authorList>
    </citation>
    <scope>NUCLEOTIDE SEQUENCE [LARGE SCALE GENOMIC DNA]</scope>
    <source>
        <strain evidence="1 2">DSM 9895</strain>
    </source>
</reference>
<evidence type="ECO:0000313" key="1">
    <source>
        <dbReference type="EMBL" id="MBK1670167.1"/>
    </source>
</evidence>
<name>A0ABS1DI77_9PROT</name>
<sequence>MNDKGGCGKSMTASLLALIYNMEEGRLPNVLEVDQARLANVLGDTVSTITPEINDTEQLATNPDLAEETFNPVYDELVDDDAVVDVGANIATPLIKWADTSDLPELLAKDGVALHFVFPIAPDPETLTAALNNLHAARTVFGDRARYTGVLNDVDRSGFGNFEQQRGWQVLQEKRDAGVQLRQLPNCTCRIADLARKQGMLPPQAIDHFDDLAQKLGLNPPARRQQWNKLTRWHDNARRQLQDLAPGCEAAQ</sequence>
<evidence type="ECO:0000313" key="2">
    <source>
        <dbReference type="Proteomes" id="UP001296873"/>
    </source>
</evidence>
<gene>
    <name evidence="1" type="ORF">CKO28_19215</name>
</gene>
<organism evidence="1 2">
    <name type="scientific">Rhodovibrio sodomensis</name>
    <dbReference type="NCBI Taxonomy" id="1088"/>
    <lineage>
        <taxon>Bacteria</taxon>
        <taxon>Pseudomonadati</taxon>
        <taxon>Pseudomonadota</taxon>
        <taxon>Alphaproteobacteria</taxon>
        <taxon>Rhodospirillales</taxon>
        <taxon>Rhodovibrionaceae</taxon>
        <taxon>Rhodovibrio</taxon>
    </lineage>
</organism>
<keyword evidence="2" id="KW-1185">Reference proteome</keyword>
<dbReference type="InterPro" id="IPR027417">
    <property type="entry name" value="P-loop_NTPase"/>
</dbReference>
<dbReference type="Proteomes" id="UP001296873">
    <property type="component" value="Unassembled WGS sequence"/>
</dbReference>
<accession>A0ABS1DI77</accession>
<evidence type="ECO:0008006" key="3">
    <source>
        <dbReference type="Google" id="ProtNLM"/>
    </source>
</evidence>
<comment type="caution">
    <text evidence="1">The sequence shown here is derived from an EMBL/GenBank/DDBJ whole genome shotgun (WGS) entry which is preliminary data.</text>
</comment>
<dbReference type="Gene3D" id="3.40.50.300">
    <property type="entry name" value="P-loop containing nucleotide triphosphate hydrolases"/>
    <property type="match status" value="1"/>
</dbReference>
<proteinExistence type="predicted"/>